<dbReference type="AlphaFoldDB" id="A0A0S4R975"/>
<dbReference type="InterPro" id="IPR039426">
    <property type="entry name" value="TonB-dep_rcpt-like"/>
</dbReference>
<dbReference type="EMBL" id="FAVB01000001">
    <property type="protein sequence ID" value="CUU69997.1"/>
    <property type="molecule type" value="Genomic_DNA"/>
</dbReference>
<sequence>MNKATLAFVFASSCAFCDSAQLEAVNIIGSSEQSIASNREFLGSTRYDKDAIDASLSKDGTISDIIKKNPNARVSRGERTSKNSGEIAPQNISINGAEVYQNNFTLDGININNDINPLGGILSTGSVANITPFLSNPSLGLSVNTDLLENIEVIDSFVSAKYGGFQGGVINAKTRDPKREFGGKIYFGYTSDKLTKVHIDDMEQESYDYATSSSYQPEFKKYKSGVTLEGYVSENFGLMFDYNRLYSNILQRKYNSDYDIDVNKKDEKRNMHRMNENYFLKGVYTNDRLKLTPSILYAPYSATYYSIGGENAKAEVKGGGVNLNLGVDYEFNSALFKQNFGLNTTSMDRQTNSDKMLVWWKSKTMQGYMPSKTTTVIDGVGGDIEQNQKNLLYSSSIDFEDVDIFGISNRFSLGTQLEKINAKYDITKPYVRAISAIRLGDGKTCATGDIFCLEGDVVAKGKEAWKAQYFKTHYKYDGKIEFDYNQASFWLEDRIKISNLTLKPGVRLDKNDYMGDLNIAPRFVANLDVFDDNNTNIFGGFNRYYGRNILAYKLREGMASLMKTYTRIDENSPWIQTKTEPSAFKFNSLNVPYDDEIGIGATQKIGNLELGAKYLRREGKDLIRASSAKKMGYNLGDNTTLKEDYSVYTNEGKSLSHIYTLSLNTISDIFVAGISNAFGLSFNYIDSKRNFNTYEDVFDEYQTTATKVIFNGNLINQSELPKNTNKTPWNINANLVTKLPYKLSLGNFLNIQGGFDGIIKDAKQTIDGTTYSAYKSKKISPAFSWDIRLSYEKNLVKNSAFFANLDISNLLNRKNIGTIDSTGVMSYDTGRQIWLEVGYKW</sequence>
<dbReference type="SUPFAM" id="SSF56935">
    <property type="entry name" value="Porins"/>
    <property type="match status" value="1"/>
</dbReference>
<comment type="subcellular location">
    <subcellularLocation>
        <location evidence="1 7">Cell outer membrane</location>
        <topology evidence="1 7">Multi-pass membrane protein</topology>
    </subcellularLocation>
</comment>
<comment type="caution">
    <text evidence="9">The sequence shown here is derived from an EMBL/GenBank/DDBJ whole genome shotgun (WGS) entry which is preliminary data.</text>
</comment>
<keyword evidence="9" id="KW-0675">Receptor</keyword>
<keyword evidence="5 7" id="KW-0472">Membrane</keyword>
<dbReference type="Gene3D" id="2.40.170.20">
    <property type="entry name" value="TonB-dependent receptor, beta-barrel domain"/>
    <property type="match status" value="1"/>
</dbReference>
<dbReference type="PROSITE" id="PS52016">
    <property type="entry name" value="TONB_DEPENDENT_REC_3"/>
    <property type="match status" value="1"/>
</dbReference>
<keyword evidence="6 7" id="KW-0998">Cell outer membrane</keyword>
<evidence type="ECO:0000256" key="1">
    <source>
        <dbReference type="ARBA" id="ARBA00004571"/>
    </source>
</evidence>
<reference evidence="9 10" key="1">
    <citation type="submission" date="2015-11" db="EMBL/GenBank/DDBJ databases">
        <authorList>
            <consortium name="Pathogen Informatics"/>
        </authorList>
    </citation>
    <scope>NUCLEOTIDE SEQUENCE [LARGE SCALE GENOMIC DNA]</scope>
    <source>
        <strain evidence="9 10">006A-0059</strain>
    </source>
</reference>
<evidence type="ECO:0000256" key="2">
    <source>
        <dbReference type="ARBA" id="ARBA00022448"/>
    </source>
</evidence>
<name>A0A0S4R975_CAMHY</name>
<evidence type="ECO:0000256" key="7">
    <source>
        <dbReference type="PROSITE-ProRule" id="PRU01360"/>
    </source>
</evidence>
<proteinExistence type="inferred from homology"/>
<dbReference type="InterPro" id="IPR037066">
    <property type="entry name" value="Plug_dom_sf"/>
</dbReference>
<dbReference type="InterPro" id="IPR012910">
    <property type="entry name" value="Plug_dom"/>
</dbReference>
<evidence type="ECO:0000256" key="5">
    <source>
        <dbReference type="ARBA" id="ARBA00023136"/>
    </source>
</evidence>
<keyword evidence="4 7" id="KW-0812">Transmembrane</keyword>
<evidence type="ECO:0000313" key="9">
    <source>
        <dbReference type="EMBL" id="CUU69997.1"/>
    </source>
</evidence>
<dbReference type="GO" id="GO:0009279">
    <property type="term" value="C:cell outer membrane"/>
    <property type="evidence" value="ECO:0007669"/>
    <property type="project" value="UniProtKB-SubCell"/>
</dbReference>
<keyword evidence="2 7" id="KW-0813">Transport</keyword>
<dbReference type="Pfam" id="PF07715">
    <property type="entry name" value="Plug"/>
    <property type="match status" value="1"/>
</dbReference>
<dbReference type="InterPro" id="IPR036942">
    <property type="entry name" value="Beta-barrel_TonB_sf"/>
</dbReference>
<organism evidence="9 10">
    <name type="scientific">Campylobacter hyointestinalis subsp. hyointestinalis</name>
    <dbReference type="NCBI Taxonomy" id="91352"/>
    <lineage>
        <taxon>Bacteria</taxon>
        <taxon>Pseudomonadati</taxon>
        <taxon>Campylobacterota</taxon>
        <taxon>Epsilonproteobacteria</taxon>
        <taxon>Campylobacterales</taxon>
        <taxon>Campylobacteraceae</taxon>
        <taxon>Campylobacter</taxon>
    </lineage>
</organism>
<accession>A0A0S4R975</accession>
<comment type="similarity">
    <text evidence="7">Belongs to the TonB-dependent receptor family.</text>
</comment>
<dbReference type="Proteomes" id="UP000052237">
    <property type="component" value="Unassembled WGS sequence"/>
</dbReference>
<dbReference type="RefSeq" id="WP_059434892.1">
    <property type="nucleotide sequence ID" value="NZ_FAVB01000001.1"/>
</dbReference>
<feature type="domain" description="TonB-dependent receptor plug" evidence="8">
    <location>
        <begin position="48"/>
        <end position="168"/>
    </location>
</feature>
<evidence type="ECO:0000259" key="8">
    <source>
        <dbReference type="Pfam" id="PF07715"/>
    </source>
</evidence>
<evidence type="ECO:0000256" key="3">
    <source>
        <dbReference type="ARBA" id="ARBA00022452"/>
    </source>
</evidence>
<evidence type="ECO:0000256" key="4">
    <source>
        <dbReference type="ARBA" id="ARBA00022692"/>
    </source>
</evidence>
<dbReference type="Gene3D" id="2.170.130.10">
    <property type="entry name" value="TonB-dependent receptor, plug domain"/>
    <property type="match status" value="1"/>
</dbReference>
<keyword evidence="10" id="KW-1185">Reference proteome</keyword>
<protein>
    <submittedName>
        <fullName evidence="9">TonB dependent receptor</fullName>
    </submittedName>
</protein>
<evidence type="ECO:0000313" key="10">
    <source>
        <dbReference type="Proteomes" id="UP000052237"/>
    </source>
</evidence>
<gene>
    <name evidence="9" type="ORF">ERS686654_00206</name>
</gene>
<evidence type="ECO:0000256" key="6">
    <source>
        <dbReference type="ARBA" id="ARBA00023237"/>
    </source>
</evidence>
<keyword evidence="3 7" id="KW-1134">Transmembrane beta strand</keyword>